<sequence length="166" mass="19170">MRRFILIGIVAFLSLAQAQGQEMLENFRKNYPHARQDAKVCKQQIDIIDRSKLDSNLEIAYAGAFYAVWPEHLSSPLKKLNAFKKGKNYLEQAIQADEGNVEIHFLRLTIQHNAPAMLGYDEHIQDDLKIVLDHYKTMNSSILKTNIKKFLLPTDLLTAQQRKLFE</sequence>
<organism evidence="2 3">
    <name type="scientific">Sphingobacterium oryzagri</name>
    <dbReference type="NCBI Taxonomy" id="3025669"/>
    <lineage>
        <taxon>Bacteria</taxon>
        <taxon>Pseudomonadati</taxon>
        <taxon>Bacteroidota</taxon>
        <taxon>Sphingobacteriia</taxon>
        <taxon>Sphingobacteriales</taxon>
        <taxon>Sphingobacteriaceae</taxon>
        <taxon>Sphingobacterium</taxon>
    </lineage>
</organism>
<dbReference type="EMBL" id="CP117880">
    <property type="protein sequence ID" value="WDF67702.1"/>
    <property type="molecule type" value="Genomic_DNA"/>
</dbReference>
<protein>
    <submittedName>
        <fullName evidence="2">Uncharacterized protein</fullName>
    </submittedName>
</protein>
<keyword evidence="1" id="KW-0732">Signal</keyword>
<name>A0ABY7WDI0_9SPHI</name>
<accession>A0ABY7WDI0</accession>
<dbReference type="Proteomes" id="UP001221558">
    <property type="component" value="Chromosome"/>
</dbReference>
<evidence type="ECO:0000256" key="1">
    <source>
        <dbReference type="SAM" id="SignalP"/>
    </source>
</evidence>
<gene>
    <name evidence="2" type="ORF">PQ465_15480</name>
</gene>
<evidence type="ECO:0000313" key="2">
    <source>
        <dbReference type="EMBL" id="WDF67702.1"/>
    </source>
</evidence>
<feature type="chain" id="PRO_5046133626" evidence="1">
    <location>
        <begin position="19"/>
        <end position="166"/>
    </location>
</feature>
<dbReference type="RefSeq" id="WP_274266429.1">
    <property type="nucleotide sequence ID" value="NZ_CP117880.1"/>
</dbReference>
<keyword evidence="3" id="KW-1185">Reference proteome</keyword>
<proteinExistence type="predicted"/>
<evidence type="ECO:0000313" key="3">
    <source>
        <dbReference type="Proteomes" id="UP001221558"/>
    </source>
</evidence>
<reference evidence="2 3" key="1">
    <citation type="submission" date="2023-02" db="EMBL/GenBank/DDBJ databases">
        <title>Genome sequence of Sphingobacterium sp. KACC 22765.</title>
        <authorList>
            <person name="Kim S."/>
            <person name="Heo J."/>
            <person name="Kwon S.-W."/>
        </authorList>
    </citation>
    <scope>NUCLEOTIDE SEQUENCE [LARGE SCALE GENOMIC DNA]</scope>
    <source>
        <strain evidence="2 3">KACC 22765</strain>
    </source>
</reference>
<feature type="signal peptide" evidence="1">
    <location>
        <begin position="1"/>
        <end position="18"/>
    </location>
</feature>